<evidence type="ECO:0000259" key="4">
    <source>
        <dbReference type="Pfam" id="PF12705"/>
    </source>
</evidence>
<comment type="caution">
    <text evidence="5">The sequence shown here is derived from an EMBL/GenBank/DDBJ whole genome shotgun (WGS) entry which is preliminary data.</text>
</comment>
<keyword evidence="2" id="KW-0378">Hydrolase</keyword>
<organism evidence="5 6">
    <name type="scientific">Arthrobacter parietis</name>
    <dbReference type="NCBI Taxonomy" id="271434"/>
    <lineage>
        <taxon>Bacteria</taxon>
        <taxon>Bacillati</taxon>
        <taxon>Actinomycetota</taxon>
        <taxon>Actinomycetes</taxon>
        <taxon>Micrococcales</taxon>
        <taxon>Micrococcaceae</taxon>
        <taxon>Arthrobacter</taxon>
    </lineage>
</organism>
<evidence type="ECO:0000256" key="3">
    <source>
        <dbReference type="ARBA" id="ARBA00023204"/>
    </source>
</evidence>
<keyword evidence="2" id="KW-0547">Nucleotide-binding</keyword>
<evidence type="ECO:0000256" key="2">
    <source>
        <dbReference type="ARBA" id="ARBA00022806"/>
    </source>
</evidence>
<name>A0ABP5MFX9_9MICC</name>
<gene>
    <name evidence="5" type="ORF">GCM10009784_07930</name>
</gene>
<dbReference type="Proteomes" id="UP001500974">
    <property type="component" value="Unassembled WGS sequence"/>
</dbReference>
<protein>
    <recommendedName>
        <fullName evidence="4">PD-(D/E)XK endonuclease-like domain-containing protein</fullName>
    </recommendedName>
</protein>
<dbReference type="EMBL" id="BAAAON010000001">
    <property type="protein sequence ID" value="GAA2173479.1"/>
    <property type="molecule type" value="Genomic_DNA"/>
</dbReference>
<evidence type="ECO:0000313" key="6">
    <source>
        <dbReference type="Proteomes" id="UP001500974"/>
    </source>
</evidence>
<accession>A0ABP5MFX9</accession>
<sequence length="323" mass="35524">MKPAYELAQWWSSSTTWRLLRCPSSAVPSYEPAKPPAKGPGNAGSIAHLALQQWIENGEWRHEDPGIRLQGGFDEIAAARGIDLARMPQALITRARLKSRGRELSVILAGAESGIRTELLLTDEANRLFGILDVTAGGAEGLIIDLKTGRDASVESPAVKHQMTFYAHLFQVAYGVPPKHVIVFNLRQGPAEVKVAPSTITDLLDQIRTAQLMKRTLARPEADVCRYCMKRMTCEPHWKAVTAWDPPDAIEGTVSRIERSSSGVTALRIGGQWLTGITDSQLPDDVMPGRFVRAVRIRRRNDGTTPEEWAASSITEIRSLPSS</sequence>
<dbReference type="Pfam" id="PF12705">
    <property type="entry name" value="PDDEXK_1"/>
    <property type="match status" value="1"/>
</dbReference>
<keyword evidence="6" id="KW-1185">Reference proteome</keyword>
<reference evidence="6" key="1">
    <citation type="journal article" date="2019" name="Int. J. Syst. Evol. Microbiol.">
        <title>The Global Catalogue of Microorganisms (GCM) 10K type strain sequencing project: providing services to taxonomists for standard genome sequencing and annotation.</title>
        <authorList>
            <consortium name="The Broad Institute Genomics Platform"/>
            <consortium name="The Broad Institute Genome Sequencing Center for Infectious Disease"/>
            <person name="Wu L."/>
            <person name="Ma J."/>
        </authorList>
    </citation>
    <scope>NUCLEOTIDE SEQUENCE [LARGE SCALE GENOMIC DNA]</scope>
    <source>
        <strain evidence="6">JCM 14917</strain>
    </source>
</reference>
<feature type="domain" description="PD-(D/E)XK endonuclease-like" evidence="4">
    <location>
        <begin position="12"/>
        <end position="234"/>
    </location>
</feature>
<keyword evidence="2" id="KW-0347">Helicase</keyword>
<dbReference type="InterPro" id="IPR038726">
    <property type="entry name" value="PDDEXK_AddAB-type"/>
</dbReference>
<evidence type="ECO:0000313" key="5">
    <source>
        <dbReference type="EMBL" id="GAA2173479.1"/>
    </source>
</evidence>
<dbReference type="Gene3D" id="3.90.320.10">
    <property type="match status" value="1"/>
</dbReference>
<keyword evidence="3" id="KW-0234">DNA repair</keyword>
<evidence type="ECO:0000256" key="1">
    <source>
        <dbReference type="ARBA" id="ARBA00022763"/>
    </source>
</evidence>
<dbReference type="RefSeq" id="WP_346027560.1">
    <property type="nucleotide sequence ID" value="NZ_BAAAON010000001.1"/>
</dbReference>
<keyword evidence="2" id="KW-0067">ATP-binding</keyword>
<proteinExistence type="predicted"/>
<dbReference type="InterPro" id="IPR011604">
    <property type="entry name" value="PDDEXK-like_dom_sf"/>
</dbReference>
<keyword evidence="1" id="KW-0227">DNA damage</keyword>